<keyword evidence="2" id="KW-0808">Transferase</keyword>
<keyword evidence="2" id="KW-0695">RNA-directed DNA polymerase</keyword>
<dbReference type="PANTHER" id="PTHR36617:SF5">
    <property type="entry name" value="OS05G0421675 PROTEIN"/>
    <property type="match status" value="1"/>
</dbReference>
<evidence type="ECO:0000313" key="3">
    <source>
        <dbReference type="Proteomes" id="UP000245207"/>
    </source>
</evidence>
<dbReference type="STRING" id="35608.A0A2U1P7H6"/>
<comment type="caution">
    <text evidence="2">The sequence shown here is derived from an EMBL/GenBank/DDBJ whole genome shotgun (WGS) entry which is preliminary data.</text>
</comment>
<sequence length="224" mass="26025">MDLAVIVFQICSVIGVLKAIAKLKTKGVDLMEFCKLVIGNGNSTKFWHDKWYGDVFFKDKRRPRSGIEESQFLKLSQFLSLVVLSSSSDHWSWTLNGLGDFSVNSTRKEIDKHVLVISSSPIRWSKVLPIKLNIYLWRMFLDKLHTRTNLSNRGLDISCTLCPNYGIEVETRNHLFFGCSVTLDLFRLLGRWWSIQIRNIADPISWETWFNDLNFNSLRKQMES</sequence>
<evidence type="ECO:0000259" key="1">
    <source>
        <dbReference type="Pfam" id="PF13966"/>
    </source>
</evidence>
<protein>
    <submittedName>
        <fullName evidence="2">RNA-directed DNA polymerase, eukaryota, Reverse transcriptase zinc-binding domain protein</fullName>
    </submittedName>
</protein>
<proteinExistence type="predicted"/>
<dbReference type="PANTHER" id="PTHR36617">
    <property type="entry name" value="PROTEIN, PUTATIVE-RELATED"/>
    <property type="match status" value="1"/>
</dbReference>
<accession>A0A2U1P7H6</accession>
<dbReference type="AlphaFoldDB" id="A0A2U1P7H6"/>
<organism evidence="2 3">
    <name type="scientific">Artemisia annua</name>
    <name type="common">Sweet wormwood</name>
    <dbReference type="NCBI Taxonomy" id="35608"/>
    <lineage>
        <taxon>Eukaryota</taxon>
        <taxon>Viridiplantae</taxon>
        <taxon>Streptophyta</taxon>
        <taxon>Embryophyta</taxon>
        <taxon>Tracheophyta</taxon>
        <taxon>Spermatophyta</taxon>
        <taxon>Magnoliopsida</taxon>
        <taxon>eudicotyledons</taxon>
        <taxon>Gunneridae</taxon>
        <taxon>Pentapetalae</taxon>
        <taxon>asterids</taxon>
        <taxon>campanulids</taxon>
        <taxon>Asterales</taxon>
        <taxon>Asteraceae</taxon>
        <taxon>Asteroideae</taxon>
        <taxon>Anthemideae</taxon>
        <taxon>Artemisiinae</taxon>
        <taxon>Artemisia</taxon>
    </lineage>
</organism>
<keyword evidence="3" id="KW-1185">Reference proteome</keyword>
<keyword evidence="2" id="KW-0548">Nucleotidyltransferase</keyword>
<dbReference type="InterPro" id="IPR026960">
    <property type="entry name" value="RVT-Znf"/>
</dbReference>
<feature type="domain" description="Reverse transcriptase zinc-binding" evidence="1">
    <location>
        <begin position="101"/>
        <end position="183"/>
    </location>
</feature>
<name>A0A2U1P7H6_ARTAN</name>
<evidence type="ECO:0000313" key="2">
    <source>
        <dbReference type="EMBL" id="PWA81701.1"/>
    </source>
</evidence>
<dbReference type="EMBL" id="PKPP01001559">
    <property type="protein sequence ID" value="PWA81701.1"/>
    <property type="molecule type" value="Genomic_DNA"/>
</dbReference>
<dbReference type="GO" id="GO:0003964">
    <property type="term" value="F:RNA-directed DNA polymerase activity"/>
    <property type="evidence" value="ECO:0007669"/>
    <property type="project" value="UniProtKB-KW"/>
</dbReference>
<dbReference type="Pfam" id="PF13966">
    <property type="entry name" value="zf-RVT"/>
    <property type="match status" value="1"/>
</dbReference>
<gene>
    <name evidence="2" type="ORF">CTI12_AA178590</name>
</gene>
<dbReference type="OrthoDB" id="1751518at2759"/>
<dbReference type="Proteomes" id="UP000245207">
    <property type="component" value="Unassembled WGS sequence"/>
</dbReference>
<reference evidence="2 3" key="1">
    <citation type="journal article" date="2018" name="Mol. Plant">
        <title>The genome of Artemisia annua provides insight into the evolution of Asteraceae family and artemisinin biosynthesis.</title>
        <authorList>
            <person name="Shen Q."/>
            <person name="Zhang L."/>
            <person name="Liao Z."/>
            <person name="Wang S."/>
            <person name="Yan T."/>
            <person name="Shi P."/>
            <person name="Liu M."/>
            <person name="Fu X."/>
            <person name="Pan Q."/>
            <person name="Wang Y."/>
            <person name="Lv Z."/>
            <person name="Lu X."/>
            <person name="Zhang F."/>
            <person name="Jiang W."/>
            <person name="Ma Y."/>
            <person name="Chen M."/>
            <person name="Hao X."/>
            <person name="Li L."/>
            <person name="Tang Y."/>
            <person name="Lv G."/>
            <person name="Zhou Y."/>
            <person name="Sun X."/>
            <person name="Brodelius P.E."/>
            <person name="Rose J.K.C."/>
            <person name="Tang K."/>
        </authorList>
    </citation>
    <scope>NUCLEOTIDE SEQUENCE [LARGE SCALE GENOMIC DNA]</scope>
    <source>
        <strain evidence="3">cv. Huhao1</strain>
        <tissue evidence="2">Leaf</tissue>
    </source>
</reference>